<evidence type="ECO:0000313" key="2">
    <source>
        <dbReference type="EMBL" id="GFU19890.1"/>
    </source>
</evidence>
<dbReference type="EMBL" id="BMAW01031157">
    <property type="protein sequence ID" value="GFU19890.1"/>
    <property type="molecule type" value="Genomic_DNA"/>
</dbReference>
<proteinExistence type="predicted"/>
<evidence type="ECO:0000256" key="1">
    <source>
        <dbReference type="SAM" id="MobiDB-lite"/>
    </source>
</evidence>
<evidence type="ECO:0000313" key="3">
    <source>
        <dbReference type="Proteomes" id="UP000887013"/>
    </source>
</evidence>
<keyword evidence="3" id="KW-1185">Reference proteome</keyword>
<comment type="caution">
    <text evidence="2">The sequence shown here is derived from an EMBL/GenBank/DDBJ whole genome shotgun (WGS) entry which is preliminary data.</text>
</comment>
<dbReference type="Proteomes" id="UP000887013">
    <property type="component" value="Unassembled WGS sequence"/>
</dbReference>
<name>A0A8X6QFX5_NEPPI</name>
<gene>
    <name evidence="2" type="ORF">NPIL_108071</name>
</gene>
<protein>
    <submittedName>
        <fullName evidence="2">Uncharacterized protein</fullName>
    </submittedName>
</protein>
<accession>A0A8X6QFX5</accession>
<reference evidence="2" key="1">
    <citation type="submission" date="2020-08" db="EMBL/GenBank/DDBJ databases">
        <title>Multicomponent nature underlies the extraordinary mechanical properties of spider dragline silk.</title>
        <authorList>
            <person name="Kono N."/>
            <person name="Nakamura H."/>
            <person name="Mori M."/>
            <person name="Yoshida Y."/>
            <person name="Ohtoshi R."/>
            <person name="Malay A.D."/>
            <person name="Moran D.A.P."/>
            <person name="Tomita M."/>
            <person name="Numata K."/>
            <person name="Arakawa K."/>
        </authorList>
    </citation>
    <scope>NUCLEOTIDE SEQUENCE</scope>
</reference>
<feature type="non-terminal residue" evidence="2">
    <location>
        <position position="1"/>
    </location>
</feature>
<feature type="region of interest" description="Disordered" evidence="1">
    <location>
        <begin position="82"/>
        <end position="103"/>
    </location>
</feature>
<organism evidence="2 3">
    <name type="scientific">Nephila pilipes</name>
    <name type="common">Giant wood spider</name>
    <name type="synonym">Nephila maculata</name>
    <dbReference type="NCBI Taxonomy" id="299642"/>
    <lineage>
        <taxon>Eukaryota</taxon>
        <taxon>Metazoa</taxon>
        <taxon>Ecdysozoa</taxon>
        <taxon>Arthropoda</taxon>
        <taxon>Chelicerata</taxon>
        <taxon>Arachnida</taxon>
        <taxon>Araneae</taxon>
        <taxon>Araneomorphae</taxon>
        <taxon>Entelegynae</taxon>
        <taxon>Araneoidea</taxon>
        <taxon>Nephilidae</taxon>
        <taxon>Nephila</taxon>
    </lineage>
</organism>
<dbReference type="AlphaFoldDB" id="A0A8X6QFX5"/>
<sequence>KPSALEQKSRTIALKSDEVLQTALKITQSIRFSRIAIHKDIEMSKGVDDIIKSSAELWYNFSGNSPVGLESNFIHIFTPQQQSVSSEDVINQRPMREGSQSSD</sequence>